<comment type="caution">
    <text evidence="9">The sequence shown here is derived from an EMBL/GenBank/DDBJ whole genome shotgun (WGS) entry which is preliminary data.</text>
</comment>
<proteinExistence type="inferred from homology"/>
<dbReference type="SUPFAM" id="SSF74650">
    <property type="entry name" value="Galactose mutarotase-like"/>
    <property type="match status" value="1"/>
</dbReference>
<gene>
    <name evidence="9" type="ORF">FC91_GL002331</name>
</gene>
<dbReference type="EMBL" id="AZFW01000040">
    <property type="protein sequence ID" value="KRM27867.1"/>
    <property type="molecule type" value="Genomic_DNA"/>
</dbReference>
<dbReference type="PATRIC" id="fig|1122147.4.peg.2410"/>
<dbReference type="OrthoDB" id="9758855at2"/>
<dbReference type="InterPro" id="IPR005196">
    <property type="entry name" value="Glyco_hydro_65_N"/>
</dbReference>
<feature type="domain" description="Glycoside hydrolase family 65 C-terminal" evidence="7">
    <location>
        <begin position="817"/>
        <end position="874"/>
    </location>
</feature>
<dbReference type="Pfam" id="PF03636">
    <property type="entry name" value="Glyco_hydro_65N"/>
    <property type="match status" value="1"/>
</dbReference>
<dbReference type="Proteomes" id="UP000050949">
    <property type="component" value="Unassembled WGS sequence"/>
</dbReference>
<dbReference type="InterPro" id="IPR011013">
    <property type="entry name" value="Gal_mutarotase_sf_dom"/>
</dbReference>
<dbReference type="SUPFAM" id="SSF48208">
    <property type="entry name" value="Six-hairpin glycosidases"/>
    <property type="match status" value="1"/>
</dbReference>
<dbReference type="AlphaFoldDB" id="A0A0R1XIH5"/>
<evidence type="ECO:0000256" key="5">
    <source>
        <dbReference type="PIRSR" id="PIRSR036289-51"/>
    </source>
</evidence>
<feature type="binding site" evidence="5">
    <location>
        <begin position="446"/>
        <end position="447"/>
    </location>
    <ligand>
        <name>substrate</name>
    </ligand>
</feature>
<dbReference type="GO" id="GO:0004553">
    <property type="term" value="F:hydrolase activity, hydrolyzing O-glycosyl compounds"/>
    <property type="evidence" value="ECO:0007669"/>
    <property type="project" value="TreeGrafter"/>
</dbReference>
<organism evidence="9 10">
    <name type="scientific">Schleiferilactobacillus harbinensis DSM 16991</name>
    <dbReference type="NCBI Taxonomy" id="1122147"/>
    <lineage>
        <taxon>Bacteria</taxon>
        <taxon>Bacillati</taxon>
        <taxon>Bacillota</taxon>
        <taxon>Bacilli</taxon>
        <taxon>Lactobacillales</taxon>
        <taxon>Lactobacillaceae</taxon>
        <taxon>Schleiferilactobacillus</taxon>
    </lineage>
</organism>
<dbReference type="PANTHER" id="PTHR11051">
    <property type="entry name" value="GLYCOSYL HYDROLASE-RELATED"/>
    <property type="match status" value="1"/>
</dbReference>
<evidence type="ECO:0000256" key="4">
    <source>
        <dbReference type="PIRSR" id="PIRSR036289-50"/>
    </source>
</evidence>
<keyword evidence="2" id="KW-0328">Glycosyltransferase</keyword>
<evidence type="ECO:0000256" key="3">
    <source>
        <dbReference type="ARBA" id="ARBA00022679"/>
    </source>
</evidence>
<dbReference type="InterPro" id="IPR017045">
    <property type="entry name" value="Malt_Pase/Glycosyl_Hdrlase"/>
</dbReference>
<feature type="domain" description="Glycoside hydrolase family 65 N-terminal" evidence="8">
    <location>
        <begin position="118"/>
        <end position="356"/>
    </location>
</feature>
<evidence type="ECO:0000259" key="8">
    <source>
        <dbReference type="Pfam" id="PF03636"/>
    </source>
</evidence>
<dbReference type="PIRSF" id="PIRSF036289">
    <property type="entry name" value="Glycosyl_hydrolase_malt_phosph"/>
    <property type="match status" value="1"/>
</dbReference>
<dbReference type="Gene3D" id="2.60.420.10">
    <property type="entry name" value="Maltose phosphorylase, domain 3"/>
    <property type="match status" value="1"/>
</dbReference>
<evidence type="ECO:0000256" key="1">
    <source>
        <dbReference type="ARBA" id="ARBA00006768"/>
    </source>
</evidence>
<feature type="binding site" evidence="5">
    <location>
        <begin position="705"/>
        <end position="706"/>
    </location>
    <ligand>
        <name>substrate</name>
    </ligand>
</feature>
<dbReference type="GO" id="GO:0005975">
    <property type="term" value="P:carbohydrate metabolic process"/>
    <property type="evidence" value="ECO:0007669"/>
    <property type="project" value="InterPro"/>
</dbReference>
<dbReference type="InterPro" id="IPR008928">
    <property type="entry name" value="6-hairpin_glycosidase_sf"/>
</dbReference>
<reference evidence="9 10" key="1">
    <citation type="journal article" date="2015" name="Genome Announc.">
        <title>Expanding the biotechnology potential of lactobacilli through comparative genomics of 213 strains and associated genera.</title>
        <authorList>
            <person name="Sun Z."/>
            <person name="Harris H.M."/>
            <person name="McCann A."/>
            <person name="Guo C."/>
            <person name="Argimon S."/>
            <person name="Zhang W."/>
            <person name="Yang X."/>
            <person name="Jeffery I.B."/>
            <person name="Cooney J.C."/>
            <person name="Kagawa T.F."/>
            <person name="Liu W."/>
            <person name="Song Y."/>
            <person name="Salvetti E."/>
            <person name="Wrobel A."/>
            <person name="Rasinkangas P."/>
            <person name="Parkhill J."/>
            <person name="Rea M.C."/>
            <person name="O'Sullivan O."/>
            <person name="Ritari J."/>
            <person name="Douillard F.P."/>
            <person name="Paul Ross R."/>
            <person name="Yang R."/>
            <person name="Briner A.E."/>
            <person name="Felis G.E."/>
            <person name="de Vos W.M."/>
            <person name="Barrangou R."/>
            <person name="Klaenhammer T.R."/>
            <person name="Caufield P.W."/>
            <person name="Cui Y."/>
            <person name="Zhang H."/>
            <person name="O'Toole P.W."/>
        </authorList>
    </citation>
    <scope>NUCLEOTIDE SEQUENCE [LARGE SCALE GENOMIC DNA]</scope>
    <source>
        <strain evidence="9 10">DSM 16991</strain>
    </source>
</reference>
<feature type="domain" description="Glycoside hydrolase family 65 central catalytic" evidence="6">
    <location>
        <begin position="408"/>
        <end position="804"/>
    </location>
</feature>
<protein>
    <submittedName>
        <fullName evidence="9">Glycosyl hydrolase</fullName>
    </submittedName>
</protein>
<dbReference type="RefSeq" id="WP_051225205.1">
    <property type="nucleotide sequence ID" value="NZ_AUEH01000013.1"/>
</dbReference>
<dbReference type="eggNOG" id="COG1554">
    <property type="taxonomic scope" value="Bacteria"/>
</dbReference>
<dbReference type="Gene3D" id="1.50.10.10">
    <property type="match status" value="1"/>
</dbReference>
<dbReference type="Gene3D" id="2.70.98.40">
    <property type="entry name" value="Glycoside hydrolase, family 65, N-terminal domain"/>
    <property type="match status" value="1"/>
</dbReference>
<evidence type="ECO:0000313" key="9">
    <source>
        <dbReference type="EMBL" id="KRM27867.1"/>
    </source>
</evidence>
<dbReference type="GO" id="GO:0016757">
    <property type="term" value="F:glycosyltransferase activity"/>
    <property type="evidence" value="ECO:0007669"/>
    <property type="project" value="UniProtKB-KW"/>
</dbReference>
<dbReference type="Pfam" id="PF03632">
    <property type="entry name" value="Glyco_hydro_65m"/>
    <property type="match status" value="1"/>
</dbReference>
<accession>A0A0R1XIH5</accession>
<evidence type="ECO:0000313" key="10">
    <source>
        <dbReference type="Proteomes" id="UP000050949"/>
    </source>
</evidence>
<keyword evidence="3" id="KW-0808">Transferase</keyword>
<evidence type="ECO:0000259" key="6">
    <source>
        <dbReference type="Pfam" id="PF03632"/>
    </source>
</evidence>
<dbReference type="GO" id="GO:0030246">
    <property type="term" value="F:carbohydrate binding"/>
    <property type="evidence" value="ECO:0007669"/>
    <property type="project" value="InterPro"/>
</dbReference>
<dbReference type="InterPro" id="IPR037018">
    <property type="entry name" value="GH65_N"/>
</dbReference>
<comment type="similarity">
    <text evidence="1">Belongs to the glycosyl hydrolase 65 family.</text>
</comment>
<dbReference type="InterPro" id="IPR005195">
    <property type="entry name" value="Glyco_hydro_65_M"/>
</dbReference>
<keyword evidence="9" id="KW-0378">Hydrolase</keyword>
<sequence length="886" mass="98116">MATISLTVQPNALLLQSTRGEKSVPFSGDQELTAIGQRLNQELTDMGATELKLATPSASRFSATVVDLAGRRVDLATLVTDRTNIPVYGKENGVTSAAEAVDLASRHLTYYGVYGGKKNYGQEALLTLGNGFFGLRGAYLSVDASDDNYPGFYAAGLFNQLTTPVAGHDVVNEDLVNLPNAQFLQVSVDGTPIDPQHAKIVDAYRDLDMQNGRLTLATVIALAPDKHVVVRAEKVVDMKEWHHYAVRMTITPLDFGGTITVTSKLDGSVENSNVERYRAFNSRHFDVQKLAAQGATATLRAETKNSHVAFVIATKLAGAEDWAGTAQDDVVEQTAAKELASGQSWTVTKDVVLFTSLESADLDAQAAALLPVVSYDTARDNAATVWRKIWQTSDIEIEGDVTSQKLARLNIFHAYVSASPIANPHLDASVGARGLHGEAYRGHVFWDELFNIPFYTQHYPDLAKSLLKYRYRRLPAARQYAASEGHEGAMFPWQSAMYGDEQSQFVHLNPITNQWDPDNSRRQRHVSLAVAYNVWYYYHNTQDVVFMKDYGLEMLLSIAKFWLSMAQYNEKTGRYDIAGVMGPDEFHEGYPGEDKGVTNNTYTNIMVVWLFAQLQKFQDILPADLWANSAKKAEFADSDWQQLNKVETKLALEISPEGIISQYQGYFKLATIDLDAYRQKYGNISRMDRILKAEGKSPDAYQVAKQADALMAFWNLTPATVVNVFSDLGYDLPPDFMAKNLKFWLARTTHGSTLSRVVYSELAAQDHNAALSWQLFSEALSSDYYDIQGGTTAEGIHLGVMGATETIIQRDYAGVDDRGDVLTITPHLPAHWQSLHFKRLYKGAQLDFVITPEAVTVTADRALTIQVQGQPVQVPATEATTVKLTK</sequence>
<dbReference type="InterPro" id="IPR005194">
    <property type="entry name" value="Glyco_hydro_65_C"/>
</dbReference>
<evidence type="ECO:0000256" key="2">
    <source>
        <dbReference type="ARBA" id="ARBA00022676"/>
    </source>
</evidence>
<feature type="active site" description="Proton donor" evidence="4">
    <location>
        <position position="585"/>
    </location>
</feature>
<evidence type="ECO:0000259" key="7">
    <source>
        <dbReference type="Pfam" id="PF03633"/>
    </source>
</evidence>
<dbReference type="InterPro" id="IPR012341">
    <property type="entry name" value="6hp_glycosidase-like_sf"/>
</dbReference>
<name>A0A0R1XIH5_9LACO</name>
<dbReference type="PANTHER" id="PTHR11051:SF8">
    <property type="entry name" value="PROTEIN-GLUCOSYLGALACTOSYLHYDROXYLYSINE GLUCOSIDASE"/>
    <property type="match status" value="1"/>
</dbReference>
<dbReference type="Pfam" id="PF03633">
    <property type="entry name" value="Glyco_hydro_65C"/>
    <property type="match status" value="1"/>
</dbReference>